<evidence type="ECO:0000259" key="12">
    <source>
        <dbReference type="SMART" id="SM00228"/>
    </source>
</evidence>
<evidence type="ECO:0000256" key="6">
    <source>
        <dbReference type="ARBA" id="ARBA00022801"/>
    </source>
</evidence>
<dbReference type="PANTHER" id="PTHR42837:SF2">
    <property type="entry name" value="MEMBRANE METALLOPROTEASE ARASP2, CHLOROPLASTIC-RELATED"/>
    <property type="match status" value="1"/>
</dbReference>
<dbReference type="RefSeq" id="WP_182584027.1">
    <property type="nucleotide sequence ID" value="NZ_JABVCQ010000018.1"/>
</dbReference>
<dbReference type="GO" id="GO:0004222">
    <property type="term" value="F:metalloendopeptidase activity"/>
    <property type="evidence" value="ECO:0007669"/>
    <property type="project" value="InterPro"/>
</dbReference>
<dbReference type="CDD" id="cd23081">
    <property type="entry name" value="cpPDZ_EcRseP-like"/>
    <property type="match status" value="1"/>
</dbReference>
<feature type="domain" description="PDZ" evidence="12">
    <location>
        <begin position="215"/>
        <end position="284"/>
    </location>
</feature>
<gene>
    <name evidence="13" type="primary">rseP</name>
    <name evidence="13" type="ORF">HUK38_09140</name>
</gene>
<dbReference type="InterPro" id="IPR008915">
    <property type="entry name" value="Peptidase_M50"/>
</dbReference>
<dbReference type="PANTHER" id="PTHR42837">
    <property type="entry name" value="REGULATOR OF SIGMA-E PROTEASE RSEP"/>
    <property type="match status" value="1"/>
</dbReference>
<organism evidence="13 14">
    <name type="scientific">Thiospirillum jenense</name>
    <dbReference type="NCBI Taxonomy" id="1653858"/>
    <lineage>
        <taxon>Bacteria</taxon>
        <taxon>Pseudomonadati</taxon>
        <taxon>Pseudomonadota</taxon>
        <taxon>Gammaproteobacteria</taxon>
        <taxon>Chromatiales</taxon>
        <taxon>Chromatiaceae</taxon>
        <taxon>Thiospirillum</taxon>
    </lineage>
</organism>
<reference evidence="13 14" key="1">
    <citation type="journal article" date="2020" name="Arch. Microbiol.">
        <title>The genome sequence of the giant phototrophic gammaproteobacterium Thiospirillum jenense gives insight into its physiological properties and phylogenetic relationships.</title>
        <authorList>
            <person name="Imhoff J.F."/>
            <person name="Meyer T.E."/>
            <person name="Kyndt J.A."/>
        </authorList>
    </citation>
    <scope>NUCLEOTIDE SEQUENCE [LARGE SCALE GENOMIC DNA]</scope>
    <source>
        <strain evidence="13 14">DSM 216</strain>
    </source>
</reference>
<evidence type="ECO:0000313" key="14">
    <source>
        <dbReference type="Proteomes" id="UP000548632"/>
    </source>
</evidence>
<evidence type="ECO:0000256" key="11">
    <source>
        <dbReference type="RuleBase" id="RU362031"/>
    </source>
</evidence>
<feature type="transmembrane region" description="Helical" evidence="11">
    <location>
        <begin position="380"/>
        <end position="402"/>
    </location>
</feature>
<name>A0A839HHA4_9GAMM</name>
<dbReference type="InterPro" id="IPR001478">
    <property type="entry name" value="PDZ"/>
</dbReference>
<dbReference type="NCBIfam" id="TIGR00054">
    <property type="entry name" value="RIP metalloprotease RseP"/>
    <property type="match status" value="1"/>
</dbReference>
<dbReference type="GO" id="GO:0016020">
    <property type="term" value="C:membrane"/>
    <property type="evidence" value="ECO:0007669"/>
    <property type="project" value="UniProtKB-SubCell"/>
</dbReference>
<comment type="cofactor">
    <cofactor evidence="1 11">
        <name>Zn(2+)</name>
        <dbReference type="ChEBI" id="CHEBI:29105"/>
    </cofactor>
</comment>
<dbReference type="SUPFAM" id="SSF50156">
    <property type="entry name" value="PDZ domain-like"/>
    <property type="match status" value="2"/>
</dbReference>
<dbReference type="Pfam" id="PF02163">
    <property type="entry name" value="Peptidase_M50"/>
    <property type="match status" value="1"/>
</dbReference>
<protein>
    <recommendedName>
        <fullName evidence="11">Zinc metalloprotease</fullName>
        <ecNumber evidence="11">3.4.24.-</ecNumber>
    </recommendedName>
</protein>
<keyword evidence="7 11" id="KW-0862">Zinc</keyword>
<evidence type="ECO:0000256" key="2">
    <source>
        <dbReference type="ARBA" id="ARBA00004141"/>
    </source>
</evidence>
<dbReference type="SMART" id="SM00228">
    <property type="entry name" value="PDZ"/>
    <property type="match status" value="2"/>
</dbReference>
<dbReference type="GO" id="GO:0046872">
    <property type="term" value="F:metal ion binding"/>
    <property type="evidence" value="ECO:0007669"/>
    <property type="project" value="UniProtKB-KW"/>
</dbReference>
<keyword evidence="14" id="KW-1185">Reference proteome</keyword>
<comment type="subcellular location">
    <subcellularLocation>
        <location evidence="2">Membrane</location>
        <topology evidence="2">Multi-pass membrane protein</topology>
    </subcellularLocation>
</comment>
<keyword evidence="10 11" id="KW-0472">Membrane</keyword>
<dbReference type="Proteomes" id="UP000548632">
    <property type="component" value="Unassembled WGS sequence"/>
</dbReference>
<proteinExistence type="inferred from homology"/>
<evidence type="ECO:0000256" key="1">
    <source>
        <dbReference type="ARBA" id="ARBA00001947"/>
    </source>
</evidence>
<dbReference type="Pfam" id="PF17820">
    <property type="entry name" value="PDZ_6"/>
    <property type="match status" value="1"/>
</dbReference>
<keyword evidence="9 11" id="KW-0482">Metalloprotease</keyword>
<evidence type="ECO:0000256" key="5">
    <source>
        <dbReference type="ARBA" id="ARBA00022692"/>
    </source>
</evidence>
<dbReference type="InterPro" id="IPR004387">
    <property type="entry name" value="Pept_M50_Zn"/>
</dbReference>
<accession>A0A839HHA4</accession>
<evidence type="ECO:0000256" key="7">
    <source>
        <dbReference type="ARBA" id="ARBA00022833"/>
    </source>
</evidence>
<evidence type="ECO:0000256" key="10">
    <source>
        <dbReference type="ARBA" id="ARBA00023136"/>
    </source>
</evidence>
<dbReference type="InterPro" id="IPR041489">
    <property type="entry name" value="PDZ_6"/>
</dbReference>
<feature type="domain" description="PDZ" evidence="12">
    <location>
        <begin position="119"/>
        <end position="193"/>
    </location>
</feature>
<feature type="transmembrane region" description="Helical" evidence="11">
    <location>
        <begin position="102"/>
        <end position="123"/>
    </location>
</feature>
<evidence type="ECO:0000256" key="9">
    <source>
        <dbReference type="ARBA" id="ARBA00023049"/>
    </source>
</evidence>
<comment type="caution">
    <text evidence="13">The sequence shown here is derived from an EMBL/GenBank/DDBJ whole genome shotgun (WGS) entry which is preliminary data.</text>
</comment>
<dbReference type="Gene3D" id="2.30.42.10">
    <property type="match status" value="2"/>
</dbReference>
<evidence type="ECO:0000256" key="3">
    <source>
        <dbReference type="ARBA" id="ARBA00007931"/>
    </source>
</evidence>
<keyword evidence="5 11" id="KW-0812">Transmembrane</keyword>
<dbReference type="CDD" id="cd06163">
    <property type="entry name" value="S2P-M50_PDZ_RseP-like"/>
    <property type="match status" value="1"/>
</dbReference>
<dbReference type="InterPro" id="IPR036034">
    <property type="entry name" value="PDZ_sf"/>
</dbReference>
<feature type="transmembrane region" description="Helical" evidence="11">
    <location>
        <begin position="6"/>
        <end position="29"/>
    </location>
</feature>
<evidence type="ECO:0000256" key="4">
    <source>
        <dbReference type="ARBA" id="ARBA00022670"/>
    </source>
</evidence>
<keyword evidence="6 11" id="KW-0378">Hydrolase</keyword>
<keyword evidence="8 11" id="KW-1133">Transmembrane helix</keyword>
<dbReference type="AlphaFoldDB" id="A0A839HHA4"/>
<dbReference type="EMBL" id="JABVCQ010000018">
    <property type="protein sequence ID" value="MBB1126397.1"/>
    <property type="molecule type" value="Genomic_DNA"/>
</dbReference>
<dbReference type="EC" id="3.4.24.-" evidence="11"/>
<evidence type="ECO:0000256" key="8">
    <source>
        <dbReference type="ARBA" id="ARBA00022989"/>
    </source>
</evidence>
<keyword evidence="4 13" id="KW-0645">Protease</keyword>
<feature type="transmembrane region" description="Helical" evidence="11">
    <location>
        <begin position="437"/>
        <end position="458"/>
    </location>
</feature>
<evidence type="ECO:0000313" key="13">
    <source>
        <dbReference type="EMBL" id="MBB1126397.1"/>
    </source>
</evidence>
<comment type="similarity">
    <text evidence="3 11">Belongs to the peptidase M50B family.</text>
</comment>
<dbReference type="GO" id="GO:0006508">
    <property type="term" value="P:proteolysis"/>
    <property type="evidence" value="ECO:0007669"/>
    <property type="project" value="UniProtKB-KW"/>
</dbReference>
<keyword evidence="11" id="KW-0479">Metal-binding</keyword>
<sequence length="459" mass="48911">MTQLLISIAAFLIAIGILITIHEFGHFWVARRLGVKVIRFSIGFGRPLFTWHRPNDPTEYVLSALPFGGYVEMVGERADDDNPVAPEDLPFAFNRQAVWKRAAIVLAGPVCNLLFAFIAYWLIIMAGEVGTRPEVGVVTPASVAATAGFVPGDVIVQVDGAATPTWSAVWFGVLEGALDAEDLPVQVRTADGQNVTRYLPGSALAPLDPGQNVLAAIGLRSVQLEVPPVLDEVSADQPAGQAGLRSGDRIAAIDGQAVANWEDLVAIVRVNAEKSLQFQVERGADTVQLTITPAAATAEDGSRIGRIGAAPAIPTAQLEAQQVLVRLGPLDATVAAAQRLTDVSVLTLRIIGRMFTGQASLKSLSGPIGIADTAGKTATLGIGAFINFLALLSVSLGVLNLLPLPMLDGGHLFWYLGYELITRRPFPINIQEQMNRVGTVLLISLMSLALYMDVVRLFD</sequence>